<evidence type="ECO:0000256" key="5">
    <source>
        <dbReference type="ARBA" id="ARBA00022801"/>
    </source>
</evidence>
<dbReference type="EC" id="3.4.19.12" evidence="2"/>
<evidence type="ECO:0000259" key="8">
    <source>
        <dbReference type="PROSITE" id="PS50802"/>
    </source>
</evidence>
<keyword evidence="10" id="KW-1185">Reference proteome</keyword>
<dbReference type="GO" id="GO:0005634">
    <property type="term" value="C:nucleus"/>
    <property type="evidence" value="ECO:0007669"/>
    <property type="project" value="TreeGrafter"/>
</dbReference>
<dbReference type="GO" id="GO:0006508">
    <property type="term" value="P:proteolysis"/>
    <property type="evidence" value="ECO:0007669"/>
    <property type="project" value="UniProtKB-KW"/>
</dbReference>
<dbReference type="InterPro" id="IPR003323">
    <property type="entry name" value="OTU_dom"/>
</dbReference>
<keyword evidence="4" id="KW-0833">Ubl conjugation pathway</keyword>
<keyword evidence="3" id="KW-0645">Protease</keyword>
<dbReference type="InterPro" id="IPR019400">
    <property type="entry name" value="Peptidase_C65_otubain"/>
</dbReference>
<dbReference type="Proteomes" id="UP001283341">
    <property type="component" value="Unassembled WGS sequence"/>
</dbReference>
<comment type="catalytic activity">
    <reaction evidence="1">
        <text>Thiol-dependent hydrolysis of ester, thioester, amide, peptide and isopeptide bonds formed by the C-terminal Gly of ubiquitin (a 76-residue protein attached to proteins as an intracellular targeting signal).</text>
        <dbReference type="EC" id="3.4.19.12"/>
    </reaction>
</comment>
<dbReference type="PROSITE" id="PS50802">
    <property type="entry name" value="OTU"/>
    <property type="match status" value="1"/>
</dbReference>
<dbReference type="GO" id="GO:0004843">
    <property type="term" value="F:cysteine-type deubiquitinase activity"/>
    <property type="evidence" value="ECO:0007669"/>
    <property type="project" value="UniProtKB-EC"/>
</dbReference>
<dbReference type="InterPro" id="IPR042468">
    <property type="entry name" value="Peptidase_C65_otubain_sub1"/>
</dbReference>
<dbReference type="Gene3D" id="1.20.1300.20">
    <property type="entry name" value="Peptidase C65 Otubain, subdomain 2"/>
    <property type="match status" value="1"/>
</dbReference>
<feature type="domain" description="OTU" evidence="8">
    <location>
        <begin position="214"/>
        <end position="426"/>
    </location>
</feature>
<feature type="region of interest" description="Disordered" evidence="7">
    <location>
        <begin position="573"/>
        <end position="605"/>
    </location>
</feature>
<dbReference type="Gene3D" id="3.30.200.60">
    <property type="entry name" value="Peptidase C65 Otubain, subdomain 1"/>
    <property type="match status" value="1"/>
</dbReference>
<protein>
    <recommendedName>
        <fullName evidence="2">ubiquitinyl hydrolase 1</fullName>
        <ecNumber evidence="2">3.4.19.12</ecNumber>
    </recommendedName>
</protein>
<feature type="compositionally biased region" description="Polar residues" evidence="7">
    <location>
        <begin position="486"/>
        <end position="499"/>
    </location>
</feature>
<dbReference type="PANTHER" id="PTHR12931:SF15">
    <property type="entry name" value="UBIQUITIN THIOESTERASE OTUBAIN-LIKE"/>
    <property type="match status" value="1"/>
</dbReference>
<evidence type="ECO:0000256" key="1">
    <source>
        <dbReference type="ARBA" id="ARBA00000707"/>
    </source>
</evidence>
<dbReference type="AlphaFoldDB" id="A0AAE0MH07"/>
<evidence type="ECO:0000256" key="6">
    <source>
        <dbReference type="ARBA" id="ARBA00022807"/>
    </source>
</evidence>
<dbReference type="EMBL" id="JAUEDM010000001">
    <property type="protein sequence ID" value="KAK3330649.1"/>
    <property type="molecule type" value="Genomic_DNA"/>
</dbReference>
<name>A0AAE0MH07_9PEZI</name>
<dbReference type="GO" id="GO:0043130">
    <property type="term" value="F:ubiquitin binding"/>
    <property type="evidence" value="ECO:0007669"/>
    <property type="project" value="TreeGrafter"/>
</dbReference>
<reference evidence="9" key="1">
    <citation type="journal article" date="2023" name="Mol. Phylogenet. Evol.">
        <title>Genome-scale phylogeny and comparative genomics of the fungal order Sordariales.</title>
        <authorList>
            <person name="Hensen N."/>
            <person name="Bonometti L."/>
            <person name="Westerberg I."/>
            <person name="Brannstrom I.O."/>
            <person name="Guillou S."/>
            <person name="Cros-Aarteil S."/>
            <person name="Calhoun S."/>
            <person name="Haridas S."/>
            <person name="Kuo A."/>
            <person name="Mondo S."/>
            <person name="Pangilinan J."/>
            <person name="Riley R."/>
            <person name="LaButti K."/>
            <person name="Andreopoulos B."/>
            <person name="Lipzen A."/>
            <person name="Chen C."/>
            <person name="Yan M."/>
            <person name="Daum C."/>
            <person name="Ng V."/>
            <person name="Clum A."/>
            <person name="Steindorff A."/>
            <person name="Ohm R.A."/>
            <person name="Martin F."/>
            <person name="Silar P."/>
            <person name="Natvig D.O."/>
            <person name="Lalanne C."/>
            <person name="Gautier V."/>
            <person name="Ament-Velasquez S.L."/>
            <person name="Kruys A."/>
            <person name="Hutchinson M.I."/>
            <person name="Powell A.J."/>
            <person name="Barry K."/>
            <person name="Miller A.N."/>
            <person name="Grigoriev I.V."/>
            <person name="Debuchy R."/>
            <person name="Gladieux P."/>
            <person name="Hiltunen Thoren M."/>
            <person name="Johannesson H."/>
        </authorList>
    </citation>
    <scope>NUCLEOTIDE SEQUENCE</scope>
    <source>
        <strain evidence="9">CBS 118394</strain>
    </source>
</reference>
<evidence type="ECO:0000256" key="4">
    <source>
        <dbReference type="ARBA" id="ARBA00022786"/>
    </source>
</evidence>
<evidence type="ECO:0000256" key="2">
    <source>
        <dbReference type="ARBA" id="ARBA00012759"/>
    </source>
</evidence>
<reference evidence="9" key="2">
    <citation type="submission" date="2023-06" db="EMBL/GenBank/DDBJ databases">
        <authorList>
            <consortium name="Lawrence Berkeley National Laboratory"/>
            <person name="Haridas S."/>
            <person name="Hensen N."/>
            <person name="Bonometti L."/>
            <person name="Westerberg I."/>
            <person name="Brannstrom I.O."/>
            <person name="Guillou S."/>
            <person name="Cros-Aarteil S."/>
            <person name="Calhoun S."/>
            <person name="Kuo A."/>
            <person name="Mondo S."/>
            <person name="Pangilinan J."/>
            <person name="Riley R."/>
            <person name="Labutti K."/>
            <person name="Andreopoulos B."/>
            <person name="Lipzen A."/>
            <person name="Chen C."/>
            <person name="Yanf M."/>
            <person name="Daum C."/>
            <person name="Ng V."/>
            <person name="Clum A."/>
            <person name="Steindorff A."/>
            <person name="Ohm R."/>
            <person name="Martin F."/>
            <person name="Silar P."/>
            <person name="Natvig D."/>
            <person name="Lalanne C."/>
            <person name="Gautier V."/>
            <person name="Ament-Velasquez S.L."/>
            <person name="Kruys A."/>
            <person name="Hutchinson M.I."/>
            <person name="Powell A.J."/>
            <person name="Barry K."/>
            <person name="Miller A.N."/>
            <person name="Grigoriev I.V."/>
            <person name="Debuchy R."/>
            <person name="Gladieux P."/>
            <person name="Thoren M.H."/>
            <person name="Johannesson H."/>
        </authorList>
    </citation>
    <scope>NUCLEOTIDE SEQUENCE</scope>
    <source>
        <strain evidence="9">CBS 118394</strain>
    </source>
</reference>
<feature type="region of interest" description="Disordered" evidence="7">
    <location>
        <begin position="486"/>
        <end position="518"/>
    </location>
</feature>
<dbReference type="PANTHER" id="PTHR12931">
    <property type="entry name" value="UBIQUITIN THIOLESTERASE PROTEIN OTUB"/>
    <property type="match status" value="1"/>
</dbReference>
<evidence type="ECO:0000313" key="10">
    <source>
        <dbReference type="Proteomes" id="UP001283341"/>
    </source>
</evidence>
<dbReference type="SUPFAM" id="SSF54001">
    <property type="entry name" value="Cysteine proteinases"/>
    <property type="match status" value="1"/>
</dbReference>
<dbReference type="GO" id="GO:0071108">
    <property type="term" value="P:protein K48-linked deubiquitination"/>
    <property type="evidence" value="ECO:0007669"/>
    <property type="project" value="TreeGrafter"/>
</dbReference>
<keyword evidence="6" id="KW-0788">Thiol protease</keyword>
<dbReference type="InterPro" id="IPR038765">
    <property type="entry name" value="Papain-like_cys_pep_sf"/>
</dbReference>
<dbReference type="CDD" id="cd22749">
    <property type="entry name" value="Otubain_C65"/>
    <property type="match status" value="1"/>
</dbReference>
<feature type="region of interest" description="Disordered" evidence="7">
    <location>
        <begin position="147"/>
        <end position="187"/>
    </location>
</feature>
<evidence type="ECO:0000256" key="7">
    <source>
        <dbReference type="SAM" id="MobiDB-lite"/>
    </source>
</evidence>
<sequence>MYQPETAAYIQQVSSGYGIAHSLPQYTFEETPLGLSSGGGGSGSGGGAVGGGSYGASGHSHGLGGPGTAGAGGGAGAPGAGLAGALIYTTPIFSTTRGTVGPASGLGAGPFHFHQQAQHHHNGHNQNVNHNHIHAQNHNTIATHHQSVSPHSAVKMESNTDDLAAQEAAARDYQPQPEGPLVGPKTPSTAITEEYAKGDPIYVQKTMALPQTYSHYRPIRGDGSCGWRAIGFGYFETLINRGDKALILAEKARLESLNDYIEKVGGMVLFIFQDMADETFALLQKISETLDDRKQALADLMDAFNEPQISDSIVYHLRLLASAWLKGNREPYADFITSDRGIDGYCESNILANHREMDHISLNLLVDVLLKPTGFVLEVVYLDRSAGPQVNTYRFPEEARNQHPSALGPMIHLLFRPDHYDILYPVDMDLQVHRVASFSHNFQIAPDPVALQDYAAPDLQVLSVIPGYSAPPPGLAPLVDATTGSPLTSYTSSPGSPWMSSPFADPTHQQHQHQAPPAPIPISAPAVVPLQAHPLRFSEYCQLREYTDNDTWREPTFQTTTFKNSHFNVAHYNNPNFQPEEYKPGADEFENLSPRSGGGRKRGSV</sequence>
<keyword evidence="5" id="KW-0378">Hydrolase</keyword>
<proteinExistence type="predicted"/>
<organism evidence="9 10">
    <name type="scientific">Apodospora peruviana</name>
    <dbReference type="NCBI Taxonomy" id="516989"/>
    <lineage>
        <taxon>Eukaryota</taxon>
        <taxon>Fungi</taxon>
        <taxon>Dikarya</taxon>
        <taxon>Ascomycota</taxon>
        <taxon>Pezizomycotina</taxon>
        <taxon>Sordariomycetes</taxon>
        <taxon>Sordariomycetidae</taxon>
        <taxon>Sordariales</taxon>
        <taxon>Lasiosphaeriaceae</taxon>
        <taxon>Apodospora</taxon>
    </lineage>
</organism>
<accession>A0AAE0MH07</accession>
<evidence type="ECO:0000256" key="3">
    <source>
        <dbReference type="ARBA" id="ARBA00022670"/>
    </source>
</evidence>
<gene>
    <name evidence="9" type="ORF">B0H66DRAFT_70817</name>
</gene>
<comment type="caution">
    <text evidence="9">The sequence shown here is derived from an EMBL/GenBank/DDBJ whole genome shotgun (WGS) entry which is preliminary data.</text>
</comment>
<dbReference type="Pfam" id="PF10275">
    <property type="entry name" value="Peptidase_C65"/>
    <property type="match status" value="1"/>
</dbReference>
<dbReference type="InterPro" id="IPR042467">
    <property type="entry name" value="Peptidase_C65_otubain_sub2"/>
</dbReference>
<evidence type="ECO:0000313" key="9">
    <source>
        <dbReference type="EMBL" id="KAK3330649.1"/>
    </source>
</evidence>